<name>A0A2V2NFL5_9EURY</name>
<dbReference type="SUPFAM" id="SSF53300">
    <property type="entry name" value="vWA-like"/>
    <property type="match status" value="1"/>
</dbReference>
<dbReference type="EMBL" id="QGMY01000002">
    <property type="protein sequence ID" value="PWR74391.1"/>
    <property type="molecule type" value="Genomic_DNA"/>
</dbReference>
<reference evidence="2 3" key="1">
    <citation type="submission" date="2018-05" db="EMBL/GenBank/DDBJ databases">
        <title>Draft genome of Methanospirillum lacunae Ki8-1.</title>
        <authorList>
            <person name="Dueholm M.S."/>
            <person name="Nielsen P.H."/>
            <person name="Bakmann L.F."/>
            <person name="Otzen D.E."/>
        </authorList>
    </citation>
    <scope>NUCLEOTIDE SEQUENCE [LARGE SCALE GENOMIC DNA]</scope>
    <source>
        <strain evidence="2 3">Ki8-1</strain>
    </source>
</reference>
<feature type="domain" description="DUF58" evidence="1">
    <location>
        <begin position="46"/>
        <end position="255"/>
    </location>
</feature>
<dbReference type="Pfam" id="PF01882">
    <property type="entry name" value="DUF58"/>
    <property type="match status" value="1"/>
</dbReference>
<evidence type="ECO:0000313" key="3">
    <source>
        <dbReference type="Proteomes" id="UP000245657"/>
    </source>
</evidence>
<dbReference type="OrthoDB" id="3263at2157"/>
<dbReference type="PANTHER" id="PTHR33608">
    <property type="entry name" value="BLL2464 PROTEIN"/>
    <property type="match status" value="1"/>
</dbReference>
<evidence type="ECO:0000313" key="2">
    <source>
        <dbReference type="EMBL" id="PWR74391.1"/>
    </source>
</evidence>
<dbReference type="RefSeq" id="WP_109967670.1">
    <property type="nucleotide sequence ID" value="NZ_CP176093.1"/>
</dbReference>
<comment type="caution">
    <text evidence="2">The sequence shown here is derived from an EMBL/GenBank/DDBJ whole genome shotgun (WGS) entry which is preliminary data.</text>
</comment>
<sequence length="296" mass="33945">MPAWEDPVELVRLIRSVDLITRARVTGQKAGVHISLFKGQGIEFSEIREYIPGDDIRAIDWKVTARYGIPYVKEFTEERDQTFYFVIDLSGSHAFGTMVSKYRMMLEIYASLVFAAVRYHDRAGLIIVTDKVERFIPARSGRAHAVHLIHEVINHTPQSSGSDLRPALHHILTRLRRMASVIIISDFYMSDFSRELGQLRQHHEVYAIRVSDPRESDLPDIGLIELEDAETGEQILIDTSDELFRADYQRAVEEAEIRTAGIFKKCHVPMEQVRTSDDWFSPLQRLFADSPMAGVR</sequence>
<dbReference type="Proteomes" id="UP000245657">
    <property type="component" value="Unassembled WGS sequence"/>
</dbReference>
<proteinExistence type="predicted"/>
<dbReference type="InterPro" id="IPR036465">
    <property type="entry name" value="vWFA_dom_sf"/>
</dbReference>
<dbReference type="GeneID" id="97549776"/>
<dbReference type="AlphaFoldDB" id="A0A2V2NFL5"/>
<dbReference type="PANTHER" id="PTHR33608:SF6">
    <property type="entry name" value="BLL2464 PROTEIN"/>
    <property type="match status" value="1"/>
</dbReference>
<keyword evidence="3" id="KW-1185">Reference proteome</keyword>
<organism evidence="2 3">
    <name type="scientific">Methanospirillum lacunae</name>
    <dbReference type="NCBI Taxonomy" id="668570"/>
    <lineage>
        <taxon>Archaea</taxon>
        <taxon>Methanobacteriati</taxon>
        <taxon>Methanobacteriota</taxon>
        <taxon>Stenosarchaea group</taxon>
        <taxon>Methanomicrobia</taxon>
        <taxon>Methanomicrobiales</taxon>
        <taxon>Methanospirillaceae</taxon>
        <taxon>Methanospirillum</taxon>
    </lineage>
</organism>
<evidence type="ECO:0000259" key="1">
    <source>
        <dbReference type="Pfam" id="PF01882"/>
    </source>
</evidence>
<dbReference type="InterPro" id="IPR002881">
    <property type="entry name" value="DUF58"/>
</dbReference>
<dbReference type="Gene3D" id="3.40.50.410">
    <property type="entry name" value="von Willebrand factor, type A domain"/>
    <property type="match status" value="1"/>
</dbReference>
<accession>A0A2V2NFL5</accession>
<protein>
    <submittedName>
        <fullName evidence="2">DUF58 domain-containing protein</fullName>
    </submittedName>
</protein>
<gene>
    <name evidence="2" type="ORF">DK846_04375</name>
</gene>